<organism evidence="1 2">
    <name type="scientific">Bathymodiolus azoricus thioautotrophic gill symbiont</name>
    <dbReference type="NCBI Taxonomy" id="235205"/>
    <lineage>
        <taxon>Bacteria</taxon>
        <taxon>Pseudomonadati</taxon>
        <taxon>Pseudomonadota</taxon>
        <taxon>Gammaproteobacteria</taxon>
        <taxon>sulfur-oxidizing symbionts</taxon>
    </lineage>
</organism>
<dbReference type="EMBL" id="CAESAP020000250">
    <property type="protein sequence ID" value="CAB5504255.1"/>
    <property type="molecule type" value="Genomic_DNA"/>
</dbReference>
<proteinExistence type="predicted"/>
<evidence type="ECO:0000313" key="1">
    <source>
        <dbReference type="EMBL" id="CAB5504255.1"/>
    </source>
</evidence>
<comment type="caution">
    <text evidence="1">The sequence shown here is derived from an EMBL/GenBank/DDBJ whole genome shotgun (WGS) entry which is preliminary data.</text>
</comment>
<name>A0ACA8ZSD3_9GAMM</name>
<dbReference type="Proteomes" id="UP000635628">
    <property type="component" value="Unassembled WGS sequence"/>
</dbReference>
<gene>
    <name evidence="1" type="ORF">AZO1586R_1729</name>
</gene>
<evidence type="ECO:0000313" key="2">
    <source>
        <dbReference type="Proteomes" id="UP000635628"/>
    </source>
</evidence>
<accession>A0ACA8ZSD3</accession>
<sequence length="136" mass="15889">MIAKMNKAPGQYKTKELCQLFKLPRSSYYYQVKGKSLNDNTNAMIKFIKQTAIEVGHTYGKRRMRVSLNNQGYNIGIYQTATLMKQANVVAIRPRKRHYYPDAGTRHKKAENLLNREFEQQTLNTHWVGDITYIKT</sequence>
<keyword evidence="2" id="KW-1185">Reference proteome</keyword>
<protein>
    <submittedName>
        <fullName evidence="1">Uncharacterized protein</fullName>
    </submittedName>
</protein>
<feature type="non-terminal residue" evidence="1">
    <location>
        <position position="136"/>
    </location>
</feature>
<reference evidence="1" key="1">
    <citation type="submission" date="2020-05" db="EMBL/GenBank/DDBJ databases">
        <authorList>
            <person name="Petersen J."/>
            <person name="Sayavedra L."/>
        </authorList>
    </citation>
    <scope>NUCLEOTIDE SEQUENCE</scope>
    <source>
        <strain evidence="1">B azoricus SOX Menez Gwen</strain>
    </source>
</reference>